<reference evidence="7 8" key="1">
    <citation type="submission" date="2021-11" db="EMBL/GenBank/DDBJ databases">
        <title>Genomic of Niabella pedocola.</title>
        <authorList>
            <person name="Wu T."/>
        </authorList>
    </citation>
    <scope>NUCLEOTIDE SEQUENCE [LARGE SCALE GENOMIC DNA]</scope>
    <source>
        <strain evidence="7 8">JCM 31011</strain>
    </source>
</reference>
<keyword evidence="8" id="KW-1185">Reference proteome</keyword>
<gene>
    <name evidence="4 7" type="primary">truA</name>
    <name evidence="7" type="ORF">LQ567_24525</name>
</gene>
<dbReference type="GO" id="GO:0160147">
    <property type="term" value="F:tRNA pseudouridine(38-40) synthase activity"/>
    <property type="evidence" value="ECO:0007669"/>
    <property type="project" value="UniProtKB-EC"/>
</dbReference>
<keyword evidence="3 4" id="KW-0413">Isomerase</keyword>
<dbReference type="EC" id="5.4.99.12" evidence="4"/>
<dbReference type="Gene3D" id="3.30.70.660">
    <property type="entry name" value="Pseudouridine synthase I, catalytic domain, C-terminal subdomain"/>
    <property type="match status" value="1"/>
</dbReference>
<dbReference type="Pfam" id="PF01416">
    <property type="entry name" value="PseudoU_synth_1"/>
    <property type="match status" value="1"/>
</dbReference>
<evidence type="ECO:0000256" key="3">
    <source>
        <dbReference type="ARBA" id="ARBA00023235"/>
    </source>
</evidence>
<evidence type="ECO:0000256" key="5">
    <source>
        <dbReference type="RuleBase" id="RU003792"/>
    </source>
</evidence>
<dbReference type="SUPFAM" id="SSF55120">
    <property type="entry name" value="Pseudouridine synthase"/>
    <property type="match status" value="1"/>
</dbReference>
<accession>A0ABS8Q0A5</accession>
<dbReference type="InterPro" id="IPR020095">
    <property type="entry name" value="PsdUridine_synth_TruA_C"/>
</dbReference>
<evidence type="ECO:0000256" key="1">
    <source>
        <dbReference type="ARBA" id="ARBA00009375"/>
    </source>
</evidence>
<feature type="binding site" evidence="4">
    <location>
        <position position="108"/>
    </location>
    <ligand>
        <name>substrate</name>
    </ligand>
</feature>
<dbReference type="HAMAP" id="MF_00171">
    <property type="entry name" value="TruA"/>
    <property type="match status" value="1"/>
</dbReference>
<dbReference type="CDD" id="cd02570">
    <property type="entry name" value="PseudoU_synth_EcTruA"/>
    <property type="match status" value="1"/>
</dbReference>
<comment type="catalytic activity">
    <reaction evidence="4 5">
        <text>uridine(38/39/40) in tRNA = pseudouridine(38/39/40) in tRNA</text>
        <dbReference type="Rhea" id="RHEA:22376"/>
        <dbReference type="Rhea" id="RHEA-COMP:10085"/>
        <dbReference type="Rhea" id="RHEA-COMP:10087"/>
        <dbReference type="ChEBI" id="CHEBI:65314"/>
        <dbReference type="ChEBI" id="CHEBI:65315"/>
        <dbReference type="EC" id="5.4.99.12"/>
    </reaction>
</comment>
<feature type="active site" description="Nucleophile" evidence="4">
    <location>
        <position position="51"/>
    </location>
</feature>
<dbReference type="PANTHER" id="PTHR11142">
    <property type="entry name" value="PSEUDOURIDYLATE SYNTHASE"/>
    <property type="match status" value="1"/>
</dbReference>
<evidence type="ECO:0000313" key="7">
    <source>
        <dbReference type="EMBL" id="MCD2425972.1"/>
    </source>
</evidence>
<protein>
    <recommendedName>
        <fullName evidence="4">tRNA pseudouridine synthase A</fullName>
        <ecNumber evidence="4">5.4.99.12</ecNumber>
    </recommendedName>
    <alternativeName>
        <fullName evidence="4">tRNA pseudouridine(38-40) synthase</fullName>
    </alternativeName>
    <alternativeName>
        <fullName evidence="4">tRNA pseudouridylate synthase I</fullName>
    </alternativeName>
    <alternativeName>
        <fullName evidence="4">tRNA-uridine isomerase I</fullName>
    </alternativeName>
</protein>
<organism evidence="7 8">
    <name type="scientific">Niabella pedocola</name>
    <dbReference type="NCBI Taxonomy" id="1752077"/>
    <lineage>
        <taxon>Bacteria</taxon>
        <taxon>Pseudomonadati</taxon>
        <taxon>Bacteroidota</taxon>
        <taxon>Chitinophagia</taxon>
        <taxon>Chitinophagales</taxon>
        <taxon>Chitinophagaceae</taxon>
        <taxon>Niabella</taxon>
    </lineage>
</organism>
<name>A0ABS8Q0A5_9BACT</name>
<feature type="domain" description="Pseudouridine synthase I TruA alpha/beta" evidence="6">
    <location>
        <begin position="146"/>
        <end position="241"/>
    </location>
</feature>
<evidence type="ECO:0000256" key="2">
    <source>
        <dbReference type="ARBA" id="ARBA00022694"/>
    </source>
</evidence>
<sequence length="243" mass="27817">MRYFLEVSYKGTRYSGFQIQHTGATIQGEIEKAFMVFFKEAPLFTGSSRTDSGVHAFQNFFHFDWDRDFNAKWIYNLNAILPGDIVIKEVRLVADDAHCRFDALSRSYRYTVYQFKNAFLADTAYFYPYPLNLGLMNEAAVLLKSFKDFGSFSKTNTQVKTFNCNLMESRWVLEAGVYQYQVTANRFLRGMVRALVATMLRVGRGTLDMEAFEAIIKKAVCGSAYFDAPAHGLTLTQVAYPVR</sequence>
<comment type="caution">
    <text evidence="7">The sequence shown here is derived from an EMBL/GenBank/DDBJ whole genome shotgun (WGS) entry which is preliminary data.</text>
</comment>
<dbReference type="InterPro" id="IPR020094">
    <property type="entry name" value="TruA/RsuA/RluB/E/F_N"/>
</dbReference>
<proteinExistence type="inferred from homology"/>
<comment type="function">
    <text evidence="4">Formation of pseudouridine at positions 38, 39 and 40 in the anticodon stem and loop of transfer RNAs.</text>
</comment>
<evidence type="ECO:0000256" key="4">
    <source>
        <dbReference type="HAMAP-Rule" id="MF_00171"/>
    </source>
</evidence>
<comment type="subunit">
    <text evidence="4">Homodimer.</text>
</comment>
<dbReference type="Gene3D" id="3.30.70.580">
    <property type="entry name" value="Pseudouridine synthase I, catalytic domain, N-terminal subdomain"/>
    <property type="match status" value="1"/>
</dbReference>
<dbReference type="EMBL" id="JAJNEC010000008">
    <property type="protein sequence ID" value="MCD2425972.1"/>
    <property type="molecule type" value="Genomic_DNA"/>
</dbReference>
<comment type="caution">
    <text evidence="4">Lacks conserved residue(s) required for the propagation of feature annotation.</text>
</comment>
<dbReference type="PIRSF" id="PIRSF001430">
    <property type="entry name" value="tRNA_psdUrid_synth"/>
    <property type="match status" value="1"/>
</dbReference>
<dbReference type="RefSeq" id="WP_231008563.1">
    <property type="nucleotide sequence ID" value="NZ_JAJNEC010000008.1"/>
</dbReference>
<keyword evidence="2 4" id="KW-0819">tRNA processing</keyword>
<dbReference type="NCBIfam" id="TIGR00071">
    <property type="entry name" value="hisT_truA"/>
    <property type="match status" value="1"/>
</dbReference>
<dbReference type="InterPro" id="IPR020103">
    <property type="entry name" value="PsdUridine_synth_cat_dom_sf"/>
</dbReference>
<dbReference type="InterPro" id="IPR020097">
    <property type="entry name" value="PsdUridine_synth_TruA_a/b_dom"/>
</dbReference>
<comment type="similarity">
    <text evidence="1 4 5">Belongs to the tRNA pseudouridine synthase TruA family.</text>
</comment>
<dbReference type="PANTHER" id="PTHR11142:SF0">
    <property type="entry name" value="TRNA PSEUDOURIDINE SYNTHASE-LIKE 1"/>
    <property type="match status" value="1"/>
</dbReference>
<evidence type="ECO:0000259" key="6">
    <source>
        <dbReference type="Pfam" id="PF01416"/>
    </source>
</evidence>
<dbReference type="InterPro" id="IPR001406">
    <property type="entry name" value="PsdUridine_synth_TruA"/>
</dbReference>
<dbReference type="Proteomes" id="UP001199816">
    <property type="component" value="Unassembled WGS sequence"/>
</dbReference>
<evidence type="ECO:0000313" key="8">
    <source>
        <dbReference type="Proteomes" id="UP001199816"/>
    </source>
</evidence>